<keyword evidence="3" id="KW-1003">Cell membrane</keyword>
<dbReference type="PANTHER" id="PTHR40765">
    <property type="entry name" value="ESX-2 SECRETION SYSTEM ATPASE ECCB2"/>
    <property type="match status" value="1"/>
</dbReference>
<keyword evidence="8 11" id="KW-1133">Transmembrane helix</keyword>
<feature type="compositionally biased region" description="Low complexity" evidence="10">
    <location>
        <begin position="492"/>
        <end position="508"/>
    </location>
</feature>
<dbReference type="PANTHER" id="PTHR40765:SF2">
    <property type="entry name" value="ESX-2 SECRETION SYSTEM ATPASE ECCB2"/>
    <property type="match status" value="1"/>
</dbReference>
<evidence type="ECO:0000256" key="2">
    <source>
        <dbReference type="ARBA" id="ARBA00008149"/>
    </source>
</evidence>
<dbReference type="SMR" id="A0A0J6WJ70"/>
<dbReference type="InterPro" id="IPR044857">
    <property type="entry name" value="T7SS_EccB_R1"/>
</dbReference>
<dbReference type="Gene3D" id="2.40.50.910">
    <property type="entry name" value="Type VII secretion system EccB, repeat 3 domain"/>
    <property type="match status" value="1"/>
</dbReference>
<reference evidence="12 13" key="1">
    <citation type="journal article" date="2015" name="Genome Biol. Evol.">
        <title>Characterization of Three Mycobacterium spp. with Potential Use in Bioremediation by Genome Sequencing and Comparative Genomics.</title>
        <authorList>
            <person name="Das S."/>
            <person name="Pettersson B.M."/>
            <person name="Behra P.R."/>
            <person name="Ramesh M."/>
            <person name="Dasgupta S."/>
            <person name="Bhattacharya A."/>
            <person name="Kirsebom L.A."/>
        </authorList>
    </citation>
    <scope>NUCLEOTIDE SEQUENCE [LARGE SCALE GENOMIC DNA]</scope>
    <source>
        <strain evidence="12 13">DSM 43826</strain>
    </source>
</reference>
<dbReference type="PATRIC" id="fig|37916.4.peg.1143"/>
<keyword evidence="9 11" id="KW-0472">Membrane</keyword>
<dbReference type="AlphaFoldDB" id="A0A0J6WJ70"/>
<evidence type="ECO:0000256" key="5">
    <source>
        <dbReference type="ARBA" id="ARBA00022741"/>
    </source>
</evidence>
<evidence type="ECO:0000256" key="8">
    <source>
        <dbReference type="ARBA" id="ARBA00022989"/>
    </source>
</evidence>
<keyword evidence="13" id="KW-1185">Reference proteome</keyword>
<dbReference type="RefSeq" id="WP_048469160.1">
    <property type="nucleotide sequence ID" value="NZ_JYNL01000009.1"/>
</dbReference>
<protein>
    <submittedName>
        <fullName evidence="12">ESX-1 secretion system protein eccB1</fullName>
    </submittedName>
</protein>
<evidence type="ECO:0000256" key="1">
    <source>
        <dbReference type="ARBA" id="ARBA00004162"/>
    </source>
</evidence>
<evidence type="ECO:0000256" key="6">
    <source>
        <dbReference type="ARBA" id="ARBA00022801"/>
    </source>
</evidence>
<dbReference type="EMBL" id="JYNL01000009">
    <property type="protein sequence ID" value="KMO82634.1"/>
    <property type="molecule type" value="Genomic_DNA"/>
</dbReference>
<evidence type="ECO:0000256" key="11">
    <source>
        <dbReference type="SAM" id="Phobius"/>
    </source>
</evidence>
<evidence type="ECO:0000256" key="3">
    <source>
        <dbReference type="ARBA" id="ARBA00022475"/>
    </source>
</evidence>
<evidence type="ECO:0000256" key="7">
    <source>
        <dbReference type="ARBA" id="ARBA00022840"/>
    </source>
</evidence>
<dbReference type="NCBIfam" id="TIGR03919">
    <property type="entry name" value="T7SS_EccB"/>
    <property type="match status" value="1"/>
</dbReference>
<keyword evidence="7" id="KW-0067">ATP-binding</keyword>
<dbReference type="GO" id="GO:0005524">
    <property type="term" value="F:ATP binding"/>
    <property type="evidence" value="ECO:0007669"/>
    <property type="project" value="UniProtKB-KW"/>
</dbReference>
<keyword evidence="5" id="KW-0547">Nucleotide-binding</keyword>
<evidence type="ECO:0000256" key="4">
    <source>
        <dbReference type="ARBA" id="ARBA00022692"/>
    </source>
</evidence>
<comment type="similarity">
    <text evidence="2">Belongs to the EccB family.</text>
</comment>
<keyword evidence="4 11" id="KW-0812">Transmembrane</keyword>
<comment type="caution">
    <text evidence="12">The sequence shown here is derived from an EMBL/GenBank/DDBJ whole genome shotgun (WGS) entry which is preliminary data.</text>
</comment>
<dbReference type="InterPro" id="IPR007795">
    <property type="entry name" value="T7SS_EccB"/>
</dbReference>
<feature type="transmembrane region" description="Helical" evidence="11">
    <location>
        <begin position="42"/>
        <end position="65"/>
    </location>
</feature>
<comment type="subcellular location">
    <subcellularLocation>
        <location evidence="1">Cell membrane</location>
        <topology evidence="1">Single-pass membrane protein</topology>
    </subcellularLocation>
</comment>
<dbReference type="GO" id="GO:0005886">
    <property type="term" value="C:plasma membrane"/>
    <property type="evidence" value="ECO:0007669"/>
    <property type="project" value="UniProtKB-SubCell"/>
</dbReference>
<sequence length="508" mass="54130">MARQLTTKVQLSGYRLGVRRIEQGITRRDTSLNTSPFSPQTLAFAVGIFLAAMIPAIGLLMSVFASRADQNGASMVITKSGGYYVMFDGALHPVTNLASARLIVGKADTPKVVKDDTLTGQPRGQLMGIPSAPNNLSQRTDDTADWTVCDKHTDTTDLSLTKTDALSTTLLAGTDAVSPAVSALRNTDAILVKLESAPDQLWMVYKGERTLIAPQDMATRAALALNPKVIDDAIPISLGLFNAIPAAPTLTTPYIADRGQVNPGLPAVRNGDVITTSDADGQRQYRVALSDGLQLVPEFVAQLLINTGSNQVTTIDPSDLAKQPLANDIDVNHYPDRTPTFRTPHVLCWSWEKGARDQRATTTISTGESLPIAPEDLSKVVPLLKSTDPNATANASFTDPGHGWFVRITGAAPDSHAAEQLMYIDDTGIRYMIGPDSSGQYDEVVKALGLGTRDPLPIPWSIAKLYAPGSTLSRANALTVHGLLPDDLNQKAIPANPQQADQAAAPPG</sequence>
<dbReference type="Proteomes" id="UP000036513">
    <property type="component" value="Unassembled WGS sequence"/>
</dbReference>
<proteinExistence type="inferred from homology"/>
<evidence type="ECO:0000256" key="9">
    <source>
        <dbReference type="ARBA" id="ARBA00023136"/>
    </source>
</evidence>
<evidence type="ECO:0000256" key="10">
    <source>
        <dbReference type="SAM" id="MobiDB-lite"/>
    </source>
</evidence>
<organism evidence="12 13">
    <name type="scientific">Mycolicibacterium chlorophenolicum</name>
    <dbReference type="NCBI Taxonomy" id="37916"/>
    <lineage>
        <taxon>Bacteria</taxon>
        <taxon>Bacillati</taxon>
        <taxon>Actinomycetota</taxon>
        <taxon>Actinomycetes</taxon>
        <taxon>Mycobacteriales</taxon>
        <taxon>Mycobacteriaceae</taxon>
        <taxon>Mycolicibacterium</taxon>
    </lineage>
</organism>
<dbReference type="GO" id="GO:0005576">
    <property type="term" value="C:extracellular region"/>
    <property type="evidence" value="ECO:0007669"/>
    <property type="project" value="TreeGrafter"/>
</dbReference>
<keyword evidence="6" id="KW-0378">Hydrolase</keyword>
<dbReference type="STRING" id="37916.MCHLDSM_01257"/>
<evidence type="ECO:0000313" key="13">
    <source>
        <dbReference type="Proteomes" id="UP000036513"/>
    </source>
</evidence>
<evidence type="ECO:0000313" key="12">
    <source>
        <dbReference type="EMBL" id="KMO82634.1"/>
    </source>
</evidence>
<dbReference type="InterPro" id="IPR042485">
    <property type="entry name" value="T7SS_EccB_R3"/>
</dbReference>
<dbReference type="Pfam" id="PF05108">
    <property type="entry name" value="T7SS_ESX1_EccB"/>
    <property type="match status" value="1"/>
</dbReference>
<dbReference type="GO" id="GO:0016787">
    <property type="term" value="F:hydrolase activity"/>
    <property type="evidence" value="ECO:0007669"/>
    <property type="project" value="UniProtKB-KW"/>
</dbReference>
<dbReference type="Gene3D" id="3.30.2390.20">
    <property type="entry name" value="Type VII secretion system EccB, repeat 1 domain"/>
    <property type="match status" value="1"/>
</dbReference>
<feature type="region of interest" description="Disordered" evidence="10">
    <location>
        <begin position="489"/>
        <end position="508"/>
    </location>
</feature>
<gene>
    <name evidence="12" type="primary">eccB1_2</name>
    <name evidence="12" type="ORF">MCHLDSM_01257</name>
</gene>
<name>A0A0J6WJ70_9MYCO</name>
<accession>A0A0J6WJ70</accession>